<reference evidence="1" key="1">
    <citation type="submission" date="2019-08" db="EMBL/GenBank/DDBJ databases">
        <authorList>
            <person name="Kucharzyk K."/>
            <person name="Murdoch R.W."/>
            <person name="Higgins S."/>
            <person name="Loffler F."/>
        </authorList>
    </citation>
    <scope>NUCLEOTIDE SEQUENCE</scope>
</reference>
<gene>
    <name evidence="1" type="ORF">SDC9_186390</name>
</gene>
<sequence length="72" mass="8413">MYIMNMTTICLMDGNRRTTHVPFILAVYNITVFKYQVVDFALEGIAKLYGITGFCIPNYDIVNTHFCYITYR</sequence>
<accession>A0A645HIM8</accession>
<dbReference type="AlphaFoldDB" id="A0A645HIM8"/>
<comment type="caution">
    <text evidence="1">The sequence shown here is derived from an EMBL/GenBank/DDBJ whole genome shotgun (WGS) entry which is preliminary data.</text>
</comment>
<organism evidence="1">
    <name type="scientific">bioreactor metagenome</name>
    <dbReference type="NCBI Taxonomy" id="1076179"/>
    <lineage>
        <taxon>unclassified sequences</taxon>
        <taxon>metagenomes</taxon>
        <taxon>ecological metagenomes</taxon>
    </lineage>
</organism>
<name>A0A645HIM8_9ZZZZ</name>
<dbReference type="EMBL" id="VSSQ01094350">
    <property type="protein sequence ID" value="MPN38865.1"/>
    <property type="molecule type" value="Genomic_DNA"/>
</dbReference>
<protein>
    <submittedName>
        <fullName evidence="1">Uncharacterized protein</fullName>
    </submittedName>
</protein>
<evidence type="ECO:0000313" key="1">
    <source>
        <dbReference type="EMBL" id="MPN38865.1"/>
    </source>
</evidence>
<proteinExistence type="predicted"/>